<dbReference type="AlphaFoldDB" id="A0A0A9A426"/>
<accession>A0A0A9A426</accession>
<organism evidence="1">
    <name type="scientific">Arundo donax</name>
    <name type="common">Giant reed</name>
    <name type="synonym">Donax arundinaceus</name>
    <dbReference type="NCBI Taxonomy" id="35708"/>
    <lineage>
        <taxon>Eukaryota</taxon>
        <taxon>Viridiplantae</taxon>
        <taxon>Streptophyta</taxon>
        <taxon>Embryophyta</taxon>
        <taxon>Tracheophyta</taxon>
        <taxon>Spermatophyta</taxon>
        <taxon>Magnoliopsida</taxon>
        <taxon>Liliopsida</taxon>
        <taxon>Poales</taxon>
        <taxon>Poaceae</taxon>
        <taxon>PACMAD clade</taxon>
        <taxon>Arundinoideae</taxon>
        <taxon>Arundineae</taxon>
        <taxon>Arundo</taxon>
    </lineage>
</organism>
<proteinExistence type="predicted"/>
<name>A0A0A9A426_ARUDO</name>
<reference evidence="1" key="1">
    <citation type="submission" date="2014-09" db="EMBL/GenBank/DDBJ databases">
        <authorList>
            <person name="Magalhaes I.L.F."/>
            <person name="Oliveira U."/>
            <person name="Santos F.R."/>
            <person name="Vidigal T.H.D.A."/>
            <person name="Brescovit A.D."/>
            <person name="Santos A.J."/>
        </authorList>
    </citation>
    <scope>NUCLEOTIDE SEQUENCE</scope>
    <source>
        <tissue evidence="1">Shoot tissue taken approximately 20 cm above the soil surface</tissue>
    </source>
</reference>
<sequence>MPCQNDKTQNIQDILNNMRILAALSKQLNIHDKPELDS</sequence>
<evidence type="ECO:0000313" key="1">
    <source>
        <dbReference type="EMBL" id="JAD44663.1"/>
    </source>
</evidence>
<reference evidence="1" key="2">
    <citation type="journal article" date="2015" name="Data Brief">
        <title>Shoot transcriptome of the giant reed, Arundo donax.</title>
        <authorList>
            <person name="Barrero R.A."/>
            <person name="Guerrero F.D."/>
            <person name="Moolhuijzen P."/>
            <person name="Goolsby J.A."/>
            <person name="Tidwell J."/>
            <person name="Bellgard S.E."/>
            <person name="Bellgard M.I."/>
        </authorList>
    </citation>
    <scope>NUCLEOTIDE SEQUENCE</scope>
    <source>
        <tissue evidence="1">Shoot tissue taken approximately 20 cm above the soil surface</tissue>
    </source>
</reference>
<protein>
    <submittedName>
        <fullName evidence="1">Uncharacterized protein</fullName>
    </submittedName>
</protein>
<dbReference type="EMBL" id="GBRH01253232">
    <property type="protein sequence ID" value="JAD44663.1"/>
    <property type="molecule type" value="Transcribed_RNA"/>
</dbReference>